<proteinExistence type="inferred from homology"/>
<name>A0A2L2XIU5_9FIRM</name>
<dbReference type="AlphaFoldDB" id="A0A2L2XIU5"/>
<dbReference type="PANTHER" id="PTHR32309:SF13">
    <property type="entry name" value="FERRIC ENTEROBACTIN TRANSPORT PROTEIN FEPE"/>
    <property type="match status" value="1"/>
</dbReference>
<dbReference type="EMBL" id="BFAV01000121">
    <property type="protein sequence ID" value="GBF33841.1"/>
    <property type="molecule type" value="Genomic_DNA"/>
</dbReference>
<sequence length="305" mass="33834">MSNQDTQCNIDDQSIDLRALINVVKKRFWIIALLTVAAVTVSGLFSYFFITPVYMARTVLLVTQAAEKPQATSQKDDVNSILNNAYRIPVLTMNTYVGQVRSEALMQRVINKLHLDQLGYTPRYLAGQINATAAKDSYLIEVTVSNGDPILAANIANTLSQEFMAQISEKNMEVMDRSVKFLRDQVKNIRAELAVTTDSYEKQRLQGVLNLLTEGITRTQIARSIDIGNTSLVIVSPAIAPYSPVKPNINLNMAVSLMLGLMASLALIFLFEFLDNTIKTPYDVAAHLDLPVLGLIPSADSRRMY</sequence>
<evidence type="ECO:0000256" key="2">
    <source>
        <dbReference type="ARBA" id="ARBA00006683"/>
    </source>
</evidence>
<evidence type="ECO:0000256" key="1">
    <source>
        <dbReference type="ARBA" id="ARBA00004651"/>
    </source>
</evidence>
<evidence type="ECO:0000313" key="9">
    <source>
        <dbReference type="EMBL" id="GBF33841.1"/>
    </source>
</evidence>
<dbReference type="Pfam" id="PF02706">
    <property type="entry name" value="Wzz"/>
    <property type="match status" value="1"/>
</dbReference>
<evidence type="ECO:0000313" key="10">
    <source>
        <dbReference type="Proteomes" id="UP000239549"/>
    </source>
</evidence>
<dbReference type="RefSeq" id="WP_104372178.1">
    <property type="nucleotide sequence ID" value="NZ_BFAV01000121.1"/>
</dbReference>
<keyword evidence="4 7" id="KW-0812">Transmembrane</keyword>
<evidence type="ECO:0000256" key="3">
    <source>
        <dbReference type="ARBA" id="ARBA00022475"/>
    </source>
</evidence>
<dbReference type="PANTHER" id="PTHR32309">
    <property type="entry name" value="TYROSINE-PROTEIN KINASE"/>
    <property type="match status" value="1"/>
</dbReference>
<dbReference type="Proteomes" id="UP000239549">
    <property type="component" value="Unassembled WGS sequence"/>
</dbReference>
<evidence type="ECO:0000256" key="5">
    <source>
        <dbReference type="ARBA" id="ARBA00022989"/>
    </source>
</evidence>
<protein>
    <submittedName>
        <fullName evidence="9">Tyrosine-protein kinase Wzc</fullName>
    </submittedName>
</protein>
<keyword evidence="9" id="KW-0418">Kinase</keyword>
<keyword evidence="9" id="KW-0808">Transferase</keyword>
<feature type="transmembrane region" description="Helical" evidence="7">
    <location>
        <begin position="28"/>
        <end position="50"/>
    </location>
</feature>
<comment type="caution">
    <text evidence="9">The sequence shown here is derived from an EMBL/GenBank/DDBJ whole genome shotgun (WGS) entry which is preliminary data.</text>
</comment>
<keyword evidence="6 7" id="KW-0472">Membrane</keyword>
<evidence type="ECO:0000259" key="8">
    <source>
        <dbReference type="Pfam" id="PF02706"/>
    </source>
</evidence>
<reference evidence="10" key="1">
    <citation type="submission" date="2018-02" db="EMBL/GenBank/DDBJ databases">
        <title>Genome sequence of Desulfocucumis palustris strain NAW-5.</title>
        <authorList>
            <person name="Watanabe M."/>
            <person name="Kojima H."/>
            <person name="Fukui M."/>
        </authorList>
    </citation>
    <scope>NUCLEOTIDE SEQUENCE [LARGE SCALE GENOMIC DNA]</scope>
    <source>
        <strain evidence="10">NAW-5</strain>
    </source>
</reference>
<evidence type="ECO:0000256" key="4">
    <source>
        <dbReference type="ARBA" id="ARBA00022692"/>
    </source>
</evidence>
<organism evidence="9 10">
    <name type="scientific">Desulfocucumis palustris</name>
    <dbReference type="NCBI Taxonomy" id="1898651"/>
    <lineage>
        <taxon>Bacteria</taxon>
        <taxon>Bacillati</taxon>
        <taxon>Bacillota</taxon>
        <taxon>Clostridia</taxon>
        <taxon>Eubacteriales</taxon>
        <taxon>Desulfocucumaceae</taxon>
        <taxon>Desulfocucumis</taxon>
    </lineage>
</organism>
<comment type="subcellular location">
    <subcellularLocation>
        <location evidence="1">Cell membrane</location>
        <topology evidence="1">Multi-pass membrane protein</topology>
    </subcellularLocation>
</comment>
<dbReference type="OrthoDB" id="2360475at2"/>
<dbReference type="GO" id="GO:0005886">
    <property type="term" value="C:plasma membrane"/>
    <property type="evidence" value="ECO:0007669"/>
    <property type="project" value="UniProtKB-SubCell"/>
</dbReference>
<keyword evidence="10" id="KW-1185">Reference proteome</keyword>
<feature type="transmembrane region" description="Helical" evidence="7">
    <location>
        <begin position="251"/>
        <end position="271"/>
    </location>
</feature>
<dbReference type="InterPro" id="IPR003856">
    <property type="entry name" value="LPS_length_determ_N"/>
</dbReference>
<dbReference type="InterPro" id="IPR050445">
    <property type="entry name" value="Bact_polysacc_biosynth/exp"/>
</dbReference>
<comment type="similarity">
    <text evidence="2">Belongs to the CpsC/CapA family.</text>
</comment>
<gene>
    <name evidence="9" type="ORF">DCCM_2952</name>
</gene>
<keyword evidence="3" id="KW-1003">Cell membrane</keyword>
<dbReference type="GO" id="GO:0004713">
    <property type="term" value="F:protein tyrosine kinase activity"/>
    <property type="evidence" value="ECO:0007669"/>
    <property type="project" value="TreeGrafter"/>
</dbReference>
<evidence type="ECO:0000256" key="6">
    <source>
        <dbReference type="ARBA" id="ARBA00023136"/>
    </source>
</evidence>
<keyword evidence="5 7" id="KW-1133">Transmembrane helix</keyword>
<evidence type="ECO:0000256" key="7">
    <source>
        <dbReference type="SAM" id="Phobius"/>
    </source>
</evidence>
<accession>A0A2L2XIU5</accession>
<feature type="domain" description="Polysaccharide chain length determinant N-terminal" evidence="8">
    <location>
        <begin position="14"/>
        <end position="113"/>
    </location>
</feature>